<proteinExistence type="predicted"/>
<keyword evidence="7" id="KW-1185">Reference proteome</keyword>
<dbReference type="PROSITE" id="PS50048">
    <property type="entry name" value="ZN2_CY6_FUNGAL_2"/>
    <property type="match status" value="1"/>
</dbReference>
<protein>
    <recommendedName>
        <fullName evidence="5">Zn(2)-C6 fungal-type domain-containing protein</fullName>
    </recommendedName>
</protein>
<dbReference type="InterPro" id="IPR050675">
    <property type="entry name" value="OAF3"/>
</dbReference>
<keyword evidence="4" id="KW-0539">Nucleus</keyword>
<dbReference type="PRINTS" id="PR00755">
    <property type="entry name" value="AFLATOXINBRP"/>
</dbReference>
<dbReference type="EMBL" id="MSZS01000010">
    <property type="protein sequence ID" value="PKX89468.1"/>
    <property type="molecule type" value="Genomic_DNA"/>
</dbReference>
<dbReference type="PANTHER" id="PTHR31069:SF12">
    <property type="entry name" value="TRANSCRIPTION FACTOR DOMAIN-CONTAINING PROTEIN"/>
    <property type="match status" value="1"/>
</dbReference>
<evidence type="ECO:0000256" key="2">
    <source>
        <dbReference type="ARBA" id="ARBA00023125"/>
    </source>
</evidence>
<dbReference type="GeneID" id="36535790"/>
<accession>A0A2I1BVS3</accession>
<dbReference type="InterPro" id="IPR036864">
    <property type="entry name" value="Zn2-C6_fun-type_DNA-bd_sf"/>
</dbReference>
<evidence type="ECO:0000256" key="1">
    <source>
        <dbReference type="ARBA" id="ARBA00023015"/>
    </source>
</evidence>
<dbReference type="GO" id="GO:0008270">
    <property type="term" value="F:zinc ion binding"/>
    <property type="evidence" value="ECO:0007669"/>
    <property type="project" value="InterPro"/>
</dbReference>
<keyword evidence="2" id="KW-0238">DNA-binding</keyword>
<dbReference type="GO" id="GO:0005634">
    <property type="term" value="C:nucleus"/>
    <property type="evidence" value="ECO:0007669"/>
    <property type="project" value="TreeGrafter"/>
</dbReference>
<evidence type="ECO:0000313" key="7">
    <source>
        <dbReference type="Proteomes" id="UP000234474"/>
    </source>
</evidence>
<dbReference type="GO" id="GO:0000978">
    <property type="term" value="F:RNA polymerase II cis-regulatory region sequence-specific DNA binding"/>
    <property type="evidence" value="ECO:0007669"/>
    <property type="project" value="TreeGrafter"/>
</dbReference>
<sequence length="430" mass="47282">MGRRSKQKSCFACAEAKRRCDKRQPSCSRCVEKGVDCAYPAASGPECPQARMTGAAAIPDVGFGDAWTSPVMNNTFGPIPQAEVPLDNVLFDSDFATSLISISSLSSAPSYGAFSSHPAAAGQLSASFGDLSWFLQPQAWTVPPPSVFSSFLRGLEDWLFRFVRDGHNPFIHRHLYSGTGFPQCLQDAYSAIAIWAVTSPENEHIVDQISSDLVSKLLEYQHTAGPMGFSFITTREHLVRTQSLLIHLLLALFSASINRRARAESLVNILRDWASQLWQSATHDATLAPPMLTVPSIAGDTNARDVDPVPRLYQAFVLSESIRRTWLLCSIATGVYGSLKGGWSETCGGDVHITTHTDLWAAPSSARWEAIARHTDPLFIYSLRGQTLVERGVRAAQVDEFARHLFTLMWGLEKVETWIVRTGDAVSITY</sequence>
<evidence type="ECO:0000313" key="6">
    <source>
        <dbReference type="EMBL" id="PKX89468.1"/>
    </source>
</evidence>
<name>A0A2I1BVS3_ASPN1</name>
<organism evidence="6 7">
    <name type="scientific">Aspergillus novofumigatus (strain IBT 16806)</name>
    <dbReference type="NCBI Taxonomy" id="1392255"/>
    <lineage>
        <taxon>Eukaryota</taxon>
        <taxon>Fungi</taxon>
        <taxon>Dikarya</taxon>
        <taxon>Ascomycota</taxon>
        <taxon>Pezizomycotina</taxon>
        <taxon>Eurotiomycetes</taxon>
        <taxon>Eurotiomycetidae</taxon>
        <taxon>Eurotiales</taxon>
        <taxon>Aspergillaceae</taxon>
        <taxon>Aspergillus</taxon>
        <taxon>Aspergillus subgen. Fumigati</taxon>
    </lineage>
</organism>
<dbReference type="GO" id="GO:0045944">
    <property type="term" value="P:positive regulation of transcription by RNA polymerase II"/>
    <property type="evidence" value="ECO:0007669"/>
    <property type="project" value="TreeGrafter"/>
</dbReference>
<evidence type="ECO:0000256" key="4">
    <source>
        <dbReference type="ARBA" id="ARBA00023242"/>
    </source>
</evidence>
<dbReference type="PANTHER" id="PTHR31069">
    <property type="entry name" value="OLEATE-ACTIVATED TRANSCRIPTION FACTOR 1-RELATED"/>
    <property type="match status" value="1"/>
</dbReference>
<dbReference type="STRING" id="1392255.A0A2I1BVS3"/>
<gene>
    <name evidence="6" type="ORF">P174DRAFT_445980</name>
</gene>
<evidence type="ECO:0000259" key="5">
    <source>
        <dbReference type="PROSITE" id="PS50048"/>
    </source>
</evidence>
<dbReference type="VEuPathDB" id="FungiDB:P174DRAFT_445980"/>
<comment type="caution">
    <text evidence="6">The sequence shown here is derived from an EMBL/GenBank/DDBJ whole genome shotgun (WGS) entry which is preliminary data.</text>
</comment>
<dbReference type="CDD" id="cd00067">
    <property type="entry name" value="GAL4"/>
    <property type="match status" value="1"/>
</dbReference>
<keyword evidence="3" id="KW-0804">Transcription</keyword>
<dbReference type="OrthoDB" id="4216928at2759"/>
<dbReference type="GO" id="GO:0000981">
    <property type="term" value="F:DNA-binding transcription factor activity, RNA polymerase II-specific"/>
    <property type="evidence" value="ECO:0007669"/>
    <property type="project" value="InterPro"/>
</dbReference>
<dbReference type="RefSeq" id="XP_024678063.1">
    <property type="nucleotide sequence ID" value="XM_024828465.1"/>
</dbReference>
<dbReference type="PROSITE" id="PS00463">
    <property type="entry name" value="ZN2_CY6_FUNGAL_1"/>
    <property type="match status" value="1"/>
</dbReference>
<dbReference type="Pfam" id="PF00172">
    <property type="entry name" value="Zn_clus"/>
    <property type="match status" value="1"/>
</dbReference>
<feature type="domain" description="Zn(2)-C6 fungal-type" evidence="5">
    <location>
        <begin position="9"/>
        <end position="39"/>
    </location>
</feature>
<keyword evidence="1" id="KW-0805">Transcription regulation</keyword>
<dbReference type="Gene3D" id="4.10.240.10">
    <property type="entry name" value="Zn(2)-C6 fungal-type DNA-binding domain"/>
    <property type="match status" value="1"/>
</dbReference>
<dbReference type="SUPFAM" id="SSF57701">
    <property type="entry name" value="Zn2/Cys6 DNA-binding domain"/>
    <property type="match status" value="1"/>
</dbReference>
<reference evidence="7" key="1">
    <citation type="journal article" date="2018" name="Proc. Natl. Acad. Sci. U.S.A.">
        <title>Linking secondary metabolites to gene clusters through genome sequencing of six diverse Aspergillus species.</title>
        <authorList>
            <person name="Kaerboelling I."/>
            <person name="Vesth T.C."/>
            <person name="Frisvad J.C."/>
            <person name="Nybo J.L."/>
            <person name="Theobald S."/>
            <person name="Kuo A."/>
            <person name="Bowyer P."/>
            <person name="Matsuda Y."/>
            <person name="Mondo S."/>
            <person name="Lyhne E.K."/>
            <person name="Kogle M.E."/>
            <person name="Clum A."/>
            <person name="Lipzen A."/>
            <person name="Salamov A."/>
            <person name="Ngan C.Y."/>
            <person name="Daum C."/>
            <person name="Chiniquy J."/>
            <person name="Barry K."/>
            <person name="LaButti K."/>
            <person name="Haridas S."/>
            <person name="Simmons B.A."/>
            <person name="Magnuson J.K."/>
            <person name="Mortensen U.H."/>
            <person name="Larsen T.O."/>
            <person name="Grigoriev I.V."/>
            <person name="Baker S.E."/>
            <person name="Andersen M.R."/>
        </authorList>
    </citation>
    <scope>NUCLEOTIDE SEQUENCE [LARGE SCALE GENOMIC DNA]</scope>
    <source>
        <strain evidence="7">IBT 16806</strain>
    </source>
</reference>
<dbReference type="SMART" id="SM00066">
    <property type="entry name" value="GAL4"/>
    <property type="match status" value="1"/>
</dbReference>
<dbReference type="AlphaFoldDB" id="A0A2I1BVS3"/>
<dbReference type="Proteomes" id="UP000234474">
    <property type="component" value="Unassembled WGS sequence"/>
</dbReference>
<dbReference type="OMA" id="MWGLEKV"/>
<dbReference type="InterPro" id="IPR001138">
    <property type="entry name" value="Zn2Cys6_DnaBD"/>
</dbReference>
<evidence type="ECO:0000256" key="3">
    <source>
        <dbReference type="ARBA" id="ARBA00023163"/>
    </source>
</evidence>